<evidence type="ECO:0000256" key="4">
    <source>
        <dbReference type="ARBA" id="ARBA00023136"/>
    </source>
</evidence>
<comment type="subcellular location">
    <subcellularLocation>
        <location evidence="1">Membrane</location>
        <topology evidence="1">Single-pass membrane protein</topology>
    </subcellularLocation>
</comment>
<protein>
    <submittedName>
        <fullName evidence="7">Uncharacterized protein</fullName>
    </submittedName>
</protein>
<feature type="compositionally biased region" description="Low complexity" evidence="5">
    <location>
        <begin position="194"/>
        <end position="272"/>
    </location>
</feature>
<gene>
    <name evidence="7" type="ORF">B0T19DRAFT_462419</name>
</gene>
<feature type="region of interest" description="Disordered" evidence="5">
    <location>
        <begin position="293"/>
        <end position="328"/>
    </location>
</feature>
<sequence>MRVTAPTLRRRHLGWLRSQRERFVRRGDDSDSEDSEDEGPAIAPARPSPLPSSTPKTSVSGAVKTSSAGIAQGARPTLAPLPSLVELESNLGAAVPGEVEVESEDSDGVESDSGDESGDDEAPPAAVVSTTAVAAPPAATTISTSPPITLPDLPPPATTTTAPPPATTTTTSTSVLLPPATTSDTPQPVLAPISSTLEESTSTSSTTSTSTSSSTTSKASTTSAILTTATTASTSAAPSSSATSSLPASTTLATSTTKTSTTTTSTESQTEAPVQTTSTPDLLPTVAASSISETIVPSPTTTDVSSLPTGNAQFETGQTDQSQGLISAERSSVDSGTAVGIAFGVIASVVILAIAAYLFMKRKARSEGRSFNFPSLPGFKGRSRNSSGTMAWKWWDPSVTSGSTTGRRTLLVPPLPPPPPHVFNNGGRKTDTEIMNNAMQATYATEGGLNYFNDMESQAGAGHLAPDIKTADGAFMDEKAYAMLQGGHLSQAPSQGPMTPFPQFPLEPIVPAKPPKSNGMTKWLDGLMTPRLSVFPDPNAPPAPRPMPPPMPMARRSSHLMPPAPAFQHNFDNHRLTSTTATSDMRW</sequence>
<accession>A0AAE0IE45</accession>
<feature type="region of interest" description="Disordered" evidence="5">
    <location>
        <begin position="20"/>
        <end position="77"/>
    </location>
</feature>
<dbReference type="EMBL" id="JAUEPO010000004">
    <property type="protein sequence ID" value="KAK3323112.1"/>
    <property type="molecule type" value="Genomic_DNA"/>
</dbReference>
<evidence type="ECO:0000256" key="1">
    <source>
        <dbReference type="ARBA" id="ARBA00004167"/>
    </source>
</evidence>
<feature type="transmembrane region" description="Helical" evidence="6">
    <location>
        <begin position="338"/>
        <end position="360"/>
    </location>
</feature>
<keyword evidence="8" id="KW-1185">Reference proteome</keyword>
<feature type="region of interest" description="Disordered" evidence="5">
    <location>
        <begin position="568"/>
        <end position="587"/>
    </location>
</feature>
<feature type="compositionally biased region" description="Acidic residues" evidence="5">
    <location>
        <begin position="99"/>
        <end position="122"/>
    </location>
</feature>
<feature type="compositionally biased region" description="Acidic residues" evidence="5">
    <location>
        <begin position="30"/>
        <end position="39"/>
    </location>
</feature>
<dbReference type="Proteomes" id="UP001286456">
    <property type="component" value="Unassembled WGS sequence"/>
</dbReference>
<reference evidence="7" key="1">
    <citation type="journal article" date="2023" name="Mol. Phylogenet. Evol.">
        <title>Genome-scale phylogeny and comparative genomics of the fungal order Sordariales.</title>
        <authorList>
            <person name="Hensen N."/>
            <person name="Bonometti L."/>
            <person name="Westerberg I."/>
            <person name="Brannstrom I.O."/>
            <person name="Guillou S."/>
            <person name="Cros-Aarteil S."/>
            <person name="Calhoun S."/>
            <person name="Haridas S."/>
            <person name="Kuo A."/>
            <person name="Mondo S."/>
            <person name="Pangilinan J."/>
            <person name="Riley R."/>
            <person name="LaButti K."/>
            <person name="Andreopoulos B."/>
            <person name="Lipzen A."/>
            <person name="Chen C."/>
            <person name="Yan M."/>
            <person name="Daum C."/>
            <person name="Ng V."/>
            <person name="Clum A."/>
            <person name="Steindorff A."/>
            <person name="Ohm R.A."/>
            <person name="Martin F."/>
            <person name="Silar P."/>
            <person name="Natvig D.O."/>
            <person name="Lalanne C."/>
            <person name="Gautier V."/>
            <person name="Ament-Velasquez S.L."/>
            <person name="Kruys A."/>
            <person name="Hutchinson M.I."/>
            <person name="Powell A.J."/>
            <person name="Barry K."/>
            <person name="Miller A.N."/>
            <person name="Grigoriev I.V."/>
            <person name="Debuchy R."/>
            <person name="Gladieux P."/>
            <person name="Hiltunen Thoren M."/>
            <person name="Johannesson H."/>
        </authorList>
    </citation>
    <scope>NUCLEOTIDE SEQUENCE</scope>
    <source>
        <strain evidence="7">SMH4131-1</strain>
    </source>
</reference>
<keyword evidence="3 6" id="KW-1133">Transmembrane helix</keyword>
<feature type="compositionally biased region" description="Pro residues" evidence="5">
    <location>
        <begin position="148"/>
        <end position="166"/>
    </location>
</feature>
<dbReference type="PANTHER" id="PTHR15549">
    <property type="entry name" value="PAIRED IMMUNOGLOBULIN-LIKE TYPE 2 RECEPTOR"/>
    <property type="match status" value="1"/>
</dbReference>
<dbReference type="PANTHER" id="PTHR15549:SF30">
    <property type="entry name" value="MID2 DOMAIN-CONTAINING PROTEIN"/>
    <property type="match status" value="1"/>
</dbReference>
<evidence type="ECO:0000313" key="8">
    <source>
        <dbReference type="Proteomes" id="UP001286456"/>
    </source>
</evidence>
<reference evidence="7" key="2">
    <citation type="submission" date="2023-06" db="EMBL/GenBank/DDBJ databases">
        <authorList>
            <consortium name="Lawrence Berkeley National Laboratory"/>
            <person name="Haridas S."/>
            <person name="Hensen N."/>
            <person name="Bonometti L."/>
            <person name="Westerberg I."/>
            <person name="Brannstrom I.O."/>
            <person name="Guillou S."/>
            <person name="Cros-Aarteil S."/>
            <person name="Calhoun S."/>
            <person name="Kuo A."/>
            <person name="Mondo S."/>
            <person name="Pangilinan J."/>
            <person name="Riley R."/>
            <person name="Labutti K."/>
            <person name="Andreopoulos B."/>
            <person name="Lipzen A."/>
            <person name="Chen C."/>
            <person name="Yanf M."/>
            <person name="Daum C."/>
            <person name="Ng V."/>
            <person name="Clum A."/>
            <person name="Steindorff A."/>
            <person name="Ohm R."/>
            <person name="Martin F."/>
            <person name="Silar P."/>
            <person name="Natvig D."/>
            <person name="Lalanne C."/>
            <person name="Gautier V."/>
            <person name="Ament-Velasquez S.L."/>
            <person name="Kruys A."/>
            <person name="Hutchinson M.I."/>
            <person name="Powell A.J."/>
            <person name="Barry K."/>
            <person name="Miller A.N."/>
            <person name="Grigoriev I.V."/>
            <person name="Debuchy R."/>
            <person name="Gladieux P."/>
            <person name="Thoren M.H."/>
            <person name="Johannesson H."/>
        </authorList>
    </citation>
    <scope>NUCLEOTIDE SEQUENCE</scope>
    <source>
        <strain evidence="7">SMH4131-1</strain>
    </source>
</reference>
<organism evidence="7 8">
    <name type="scientific">Cercophora scortea</name>
    <dbReference type="NCBI Taxonomy" id="314031"/>
    <lineage>
        <taxon>Eukaryota</taxon>
        <taxon>Fungi</taxon>
        <taxon>Dikarya</taxon>
        <taxon>Ascomycota</taxon>
        <taxon>Pezizomycotina</taxon>
        <taxon>Sordariomycetes</taxon>
        <taxon>Sordariomycetidae</taxon>
        <taxon>Sordariales</taxon>
        <taxon>Lasiosphaeriaceae</taxon>
        <taxon>Cercophora</taxon>
    </lineage>
</organism>
<proteinExistence type="predicted"/>
<evidence type="ECO:0000256" key="5">
    <source>
        <dbReference type="SAM" id="MobiDB-lite"/>
    </source>
</evidence>
<feature type="compositionally biased region" description="Low complexity" evidence="5">
    <location>
        <begin position="167"/>
        <end position="182"/>
    </location>
</feature>
<keyword evidence="4 6" id="KW-0472">Membrane</keyword>
<feature type="compositionally biased region" description="Low complexity" evidence="5">
    <location>
        <begin position="123"/>
        <end position="147"/>
    </location>
</feature>
<keyword evidence="2 6" id="KW-0812">Transmembrane</keyword>
<dbReference type="GO" id="GO:0016020">
    <property type="term" value="C:membrane"/>
    <property type="evidence" value="ECO:0007669"/>
    <property type="project" value="UniProtKB-SubCell"/>
</dbReference>
<feature type="compositionally biased region" description="Polar residues" evidence="5">
    <location>
        <begin position="576"/>
        <end position="587"/>
    </location>
</feature>
<feature type="compositionally biased region" description="Basic and acidic residues" evidence="5">
    <location>
        <begin position="20"/>
        <end position="29"/>
    </location>
</feature>
<feature type="region of interest" description="Disordered" evidence="5">
    <location>
        <begin position="92"/>
        <end position="281"/>
    </location>
</feature>
<comment type="caution">
    <text evidence="7">The sequence shown here is derived from an EMBL/GenBank/DDBJ whole genome shotgun (WGS) entry which is preliminary data.</text>
</comment>
<dbReference type="AlphaFoldDB" id="A0AAE0IE45"/>
<evidence type="ECO:0000256" key="2">
    <source>
        <dbReference type="ARBA" id="ARBA00022692"/>
    </source>
</evidence>
<evidence type="ECO:0000256" key="3">
    <source>
        <dbReference type="ARBA" id="ARBA00022989"/>
    </source>
</evidence>
<name>A0AAE0IE45_9PEZI</name>
<dbReference type="GO" id="GO:0071944">
    <property type="term" value="C:cell periphery"/>
    <property type="evidence" value="ECO:0007669"/>
    <property type="project" value="UniProtKB-ARBA"/>
</dbReference>
<evidence type="ECO:0000313" key="7">
    <source>
        <dbReference type="EMBL" id="KAK3323112.1"/>
    </source>
</evidence>
<evidence type="ECO:0000256" key="6">
    <source>
        <dbReference type="SAM" id="Phobius"/>
    </source>
</evidence>
<dbReference type="InterPro" id="IPR051694">
    <property type="entry name" value="Immunoregulatory_rcpt-like"/>
</dbReference>